<dbReference type="EMBL" id="VFOZ01000001">
    <property type="protein sequence ID" value="TQM01072.1"/>
    <property type="molecule type" value="Genomic_DNA"/>
</dbReference>
<sequence>MAGRAPLSGIPRGRGIVAPYQDEEATVFGLLKDA</sequence>
<name>A0A543CVE5_9ACTN</name>
<reference evidence="1 2" key="1">
    <citation type="submission" date="2019-06" db="EMBL/GenBank/DDBJ databases">
        <title>Sequencing the genomes of 1000 actinobacteria strains.</title>
        <authorList>
            <person name="Klenk H.-P."/>
        </authorList>
    </citation>
    <scope>NUCLEOTIDE SEQUENCE [LARGE SCALE GENOMIC DNA]</scope>
    <source>
        <strain evidence="1 2">DSM 102200</strain>
    </source>
</reference>
<protein>
    <submittedName>
        <fullName evidence="1">Uncharacterized protein</fullName>
    </submittedName>
</protein>
<accession>A0A543CVE5</accession>
<proteinExistence type="predicted"/>
<comment type="caution">
    <text evidence="1">The sequence shown here is derived from an EMBL/GenBank/DDBJ whole genome shotgun (WGS) entry which is preliminary data.</text>
</comment>
<gene>
    <name evidence="1" type="ORF">FB559_6815</name>
</gene>
<dbReference type="Proteomes" id="UP000316096">
    <property type="component" value="Unassembled WGS sequence"/>
</dbReference>
<keyword evidence="2" id="KW-1185">Reference proteome</keyword>
<evidence type="ECO:0000313" key="1">
    <source>
        <dbReference type="EMBL" id="TQM01072.1"/>
    </source>
</evidence>
<organism evidence="1 2">
    <name type="scientific">Actinoallomurus bryophytorum</name>
    <dbReference type="NCBI Taxonomy" id="1490222"/>
    <lineage>
        <taxon>Bacteria</taxon>
        <taxon>Bacillati</taxon>
        <taxon>Actinomycetota</taxon>
        <taxon>Actinomycetes</taxon>
        <taxon>Streptosporangiales</taxon>
        <taxon>Thermomonosporaceae</taxon>
        <taxon>Actinoallomurus</taxon>
    </lineage>
</organism>
<evidence type="ECO:0000313" key="2">
    <source>
        <dbReference type="Proteomes" id="UP000316096"/>
    </source>
</evidence>
<dbReference type="AlphaFoldDB" id="A0A543CVE5"/>